<evidence type="ECO:0000313" key="2">
    <source>
        <dbReference type="EMBL" id="APD70718.1"/>
    </source>
</evidence>
<reference evidence="2" key="1">
    <citation type="submission" date="2016-04" db="EMBL/GenBank/DDBJ databases">
        <title>Complete sequences of multidrug resistance plasmids bearing rmtG16S ribosomal RNA methyltransferase genes.</title>
        <authorList>
            <person name="Bueno M.F.C."/>
            <person name="Francisco G.R."/>
            <person name="Doi Y."/>
            <person name="Garcia D.O."/>
        </authorList>
    </citation>
    <scope>NUCLEOTIDE SEQUENCE</scope>
    <source>
        <strain evidence="2">Kp84/11</strain>
        <plasmid evidence="2">unnamed</plasmid>
    </source>
</reference>
<dbReference type="RefSeq" id="WP_228719413.1">
    <property type="nucleotide sequence ID" value="NZ_KX029332.1"/>
</dbReference>
<dbReference type="EMBL" id="KX029332">
    <property type="protein sequence ID" value="APD70718.1"/>
    <property type="molecule type" value="Genomic_DNA"/>
</dbReference>
<dbReference type="Gene3D" id="1.10.3210.40">
    <property type="match status" value="1"/>
</dbReference>
<name>A0A1J0QZM0_KLEPN</name>
<sequence>MSIISRLFLKIRVALFGGPDHDIIFDTDDEYDIPHTPNKDVQSYLDYPSKPAGITLFSEREILSVHANRLQEINMYIGLPNSDLSEEAYTFTNLVIKPLYEYTRWIHLLPASENHHHAGTGGLLRKVRTSP</sequence>
<gene>
    <name evidence="2" type="primary">traI</name>
</gene>
<keyword evidence="2" id="KW-0614">Plasmid</keyword>
<dbReference type="InterPro" id="IPR011119">
    <property type="entry name" value="Unchr_helicase_relaxase_TraI"/>
</dbReference>
<proteinExistence type="predicted"/>
<geneLocation type="plasmid" evidence="2">
    <name>unnamed</name>
</geneLocation>
<organism evidence="2">
    <name type="scientific">Klebsiella pneumoniae</name>
    <dbReference type="NCBI Taxonomy" id="573"/>
    <lineage>
        <taxon>Bacteria</taxon>
        <taxon>Pseudomonadati</taxon>
        <taxon>Pseudomonadota</taxon>
        <taxon>Gammaproteobacteria</taxon>
        <taxon>Enterobacterales</taxon>
        <taxon>Enterobacteriaceae</taxon>
        <taxon>Klebsiella/Raoultella group</taxon>
        <taxon>Klebsiella</taxon>
        <taxon>Klebsiella pneumoniae complex</taxon>
    </lineage>
</organism>
<dbReference type="Pfam" id="PF07514">
    <property type="entry name" value="TraI_2"/>
    <property type="match status" value="1"/>
</dbReference>
<accession>A0A1J0QZM0</accession>
<evidence type="ECO:0000259" key="1">
    <source>
        <dbReference type="Pfam" id="PF07514"/>
    </source>
</evidence>
<feature type="domain" description="Uncharacterised" evidence="1">
    <location>
        <begin position="66"/>
        <end position="125"/>
    </location>
</feature>
<protein>
    <submittedName>
        <fullName evidence="2">TraI</fullName>
    </submittedName>
</protein>
<dbReference type="AlphaFoldDB" id="A0A1J0QZM0"/>